<dbReference type="Gene3D" id="3.40.50.720">
    <property type="entry name" value="NAD(P)-binding Rossmann-like Domain"/>
    <property type="match status" value="1"/>
</dbReference>
<accession>A0AB34JWG7</accession>
<dbReference type="PANTHER" id="PTHR22981:SF7">
    <property type="entry name" value="3-HYDROXYISOBUTYRATE DEHYDROGENASE, MITOCHONDRIAL"/>
    <property type="match status" value="1"/>
</dbReference>
<comment type="pathway">
    <text evidence="1">Amino-acid degradation; L-valine degradation.</text>
</comment>
<evidence type="ECO:0000256" key="6">
    <source>
        <dbReference type="ARBA" id="ARBA00023027"/>
    </source>
</evidence>
<evidence type="ECO:0000313" key="12">
    <source>
        <dbReference type="Proteomes" id="UP001515480"/>
    </source>
</evidence>
<dbReference type="SUPFAM" id="SSF51735">
    <property type="entry name" value="NAD(P)-binding Rossmann-fold domains"/>
    <property type="match status" value="1"/>
</dbReference>
<dbReference type="InterPro" id="IPR002204">
    <property type="entry name" value="3-OH-isobutyrate_DH-rel_CS"/>
</dbReference>
<keyword evidence="6" id="KW-0520">NAD</keyword>
<dbReference type="EMBL" id="JBGBPQ010000003">
    <property type="protein sequence ID" value="KAL1526251.1"/>
    <property type="molecule type" value="Genomic_DNA"/>
</dbReference>
<evidence type="ECO:0000256" key="2">
    <source>
        <dbReference type="ARBA" id="ARBA00006013"/>
    </source>
</evidence>
<dbReference type="InterPro" id="IPR013328">
    <property type="entry name" value="6PGD_dom2"/>
</dbReference>
<dbReference type="Pfam" id="PF14833">
    <property type="entry name" value="NAD_binding_11"/>
    <property type="match status" value="1"/>
</dbReference>
<dbReference type="EC" id="1.1.1.31" evidence="3"/>
<evidence type="ECO:0000256" key="1">
    <source>
        <dbReference type="ARBA" id="ARBA00005109"/>
    </source>
</evidence>
<dbReference type="GO" id="GO:0051287">
    <property type="term" value="F:NAD binding"/>
    <property type="evidence" value="ECO:0007669"/>
    <property type="project" value="InterPro"/>
</dbReference>
<dbReference type="PROSITE" id="PS00895">
    <property type="entry name" value="3_HYDROXYISOBUT_DH"/>
    <property type="match status" value="1"/>
</dbReference>
<evidence type="ECO:0000256" key="5">
    <source>
        <dbReference type="ARBA" id="ARBA00023002"/>
    </source>
</evidence>
<comment type="similarity">
    <text evidence="2">Belongs to the HIBADH-related family. 3-hydroxyisobutyrate dehydrogenase subfamily.</text>
</comment>
<proteinExistence type="inferred from homology"/>
<evidence type="ECO:0000256" key="3">
    <source>
        <dbReference type="ARBA" id="ARBA00012991"/>
    </source>
</evidence>
<keyword evidence="4" id="KW-0101">Branched-chain amino acid catabolism</keyword>
<dbReference type="Proteomes" id="UP001515480">
    <property type="component" value="Unassembled WGS sequence"/>
</dbReference>
<feature type="domain" description="6-phosphogluconate dehydrogenase NADP-binding" evidence="9">
    <location>
        <begin position="32"/>
        <end position="187"/>
    </location>
</feature>
<sequence>MYLALAPEPSAFMPFPDASPATSDRWTSRCRKVGFVGLGAMGAPMALNLIAIGHELTVFDLNEAAVKALVAKGATAAASPKEAAEGAAAVFTMVPNDKILRDVVTQPSTGLLHSLKGVHISCSTIHPDTARELAALHASHGSEYVGAPIFARADGVAARLASFVVGGADAAIDRVMPLLEANSNGVFRFGPDAGAGNVVKLCGNYMIASAIESCAEALSLAENSGLDRLAVMSMLNTTIFDCLIYKGYGNRVAQRSHVPGEALVGPGFQLDLGLKDVTLALDVAHKVRSPMPFGSVLHDRFLAASAKGRGSMDWSAIALSVSEDAGIDVSNFIPVGNGKRRKVA</sequence>
<dbReference type="Pfam" id="PF03446">
    <property type="entry name" value="NAD_binding_2"/>
    <property type="match status" value="1"/>
</dbReference>
<dbReference type="GO" id="GO:0050661">
    <property type="term" value="F:NADP binding"/>
    <property type="evidence" value="ECO:0007669"/>
    <property type="project" value="InterPro"/>
</dbReference>
<organism evidence="11 12">
    <name type="scientific">Prymnesium parvum</name>
    <name type="common">Toxic golden alga</name>
    <dbReference type="NCBI Taxonomy" id="97485"/>
    <lineage>
        <taxon>Eukaryota</taxon>
        <taxon>Haptista</taxon>
        <taxon>Haptophyta</taxon>
        <taxon>Prymnesiophyceae</taxon>
        <taxon>Prymnesiales</taxon>
        <taxon>Prymnesiaceae</taxon>
        <taxon>Prymnesium</taxon>
    </lineage>
</organism>
<dbReference type="InterPro" id="IPR029154">
    <property type="entry name" value="HIBADH-like_NADP-bd"/>
</dbReference>
<comment type="caution">
    <text evidence="11">The sequence shown here is derived from an EMBL/GenBank/DDBJ whole genome shotgun (WGS) entry which is preliminary data.</text>
</comment>
<dbReference type="PANTHER" id="PTHR22981">
    <property type="entry name" value="3-HYDROXYISOBUTYRATE DEHYDROGENASE-RELATED"/>
    <property type="match status" value="1"/>
</dbReference>
<protein>
    <recommendedName>
        <fullName evidence="3">3-hydroxyisobutyrate dehydrogenase</fullName>
        <ecNumber evidence="3">1.1.1.31</ecNumber>
    </recommendedName>
</protein>
<dbReference type="InterPro" id="IPR006115">
    <property type="entry name" value="6PGDH_NADP-bd"/>
</dbReference>
<keyword evidence="5" id="KW-0560">Oxidoreductase</keyword>
<keyword evidence="12" id="KW-1185">Reference proteome</keyword>
<evidence type="ECO:0000256" key="4">
    <source>
        <dbReference type="ARBA" id="ARBA00022456"/>
    </source>
</evidence>
<evidence type="ECO:0000313" key="11">
    <source>
        <dbReference type="EMBL" id="KAL1526251.1"/>
    </source>
</evidence>
<feature type="active site" evidence="8">
    <location>
        <position position="200"/>
    </location>
</feature>
<reference evidence="11 12" key="1">
    <citation type="journal article" date="2024" name="Science">
        <title>Giant polyketide synthase enzymes in the biosynthesis of giant marine polyether toxins.</title>
        <authorList>
            <person name="Fallon T.R."/>
            <person name="Shende V.V."/>
            <person name="Wierzbicki I.H."/>
            <person name="Pendleton A.L."/>
            <person name="Watervoot N.F."/>
            <person name="Auber R.P."/>
            <person name="Gonzalez D.J."/>
            <person name="Wisecaver J.H."/>
            <person name="Moore B.S."/>
        </authorList>
    </citation>
    <scope>NUCLEOTIDE SEQUENCE [LARGE SCALE GENOMIC DNA]</scope>
    <source>
        <strain evidence="11 12">12B1</strain>
    </source>
</reference>
<dbReference type="InterPro" id="IPR008927">
    <property type="entry name" value="6-PGluconate_DH-like_C_sf"/>
</dbReference>
<dbReference type="InterPro" id="IPR015815">
    <property type="entry name" value="HIBADH-related"/>
</dbReference>
<dbReference type="GO" id="GO:0008442">
    <property type="term" value="F:3-hydroxyisobutyrate dehydrogenase activity"/>
    <property type="evidence" value="ECO:0007669"/>
    <property type="project" value="UniProtKB-EC"/>
</dbReference>
<evidence type="ECO:0000259" key="10">
    <source>
        <dbReference type="Pfam" id="PF14833"/>
    </source>
</evidence>
<evidence type="ECO:0000256" key="7">
    <source>
        <dbReference type="ARBA" id="ARBA00049197"/>
    </source>
</evidence>
<dbReference type="SUPFAM" id="SSF48179">
    <property type="entry name" value="6-phosphogluconate dehydrogenase C-terminal domain-like"/>
    <property type="match status" value="1"/>
</dbReference>
<name>A0AB34JWG7_PRYPA</name>
<comment type="catalytic activity">
    <reaction evidence="7">
        <text>3-hydroxy-2-methylpropanoate + NAD(+) = 2-methyl-3-oxopropanoate + NADH + H(+)</text>
        <dbReference type="Rhea" id="RHEA:17681"/>
        <dbReference type="ChEBI" id="CHEBI:11805"/>
        <dbReference type="ChEBI" id="CHEBI:15378"/>
        <dbReference type="ChEBI" id="CHEBI:57540"/>
        <dbReference type="ChEBI" id="CHEBI:57700"/>
        <dbReference type="ChEBI" id="CHEBI:57945"/>
        <dbReference type="EC" id="1.1.1.31"/>
    </reaction>
</comment>
<dbReference type="GO" id="GO:0009083">
    <property type="term" value="P:branched-chain amino acid catabolic process"/>
    <property type="evidence" value="ECO:0007669"/>
    <property type="project" value="UniProtKB-KW"/>
</dbReference>
<dbReference type="InterPro" id="IPR036291">
    <property type="entry name" value="NAD(P)-bd_dom_sf"/>
</dbReference>
<evidence type="ECO:0000259" key="9">
    <source>
        <dbReference type="Pfam" id="PF03446"/>
    </source>
</evidence>
<evidence type="ECO:0000256" key="8">
    <source>
        <dbReference type="PIRSR" id="PIRSR000103-1"/>
    </source>
</evidence>
<feature type="domain" description="3-hydroxyisobutyrate dehydrogenase-like NAD-binding" evidence="10">
    <location>
        <begin position="194"/>
        <end position="318"/>
    </location>
</feature>
<gene>
    <name evidence="11" type="ORF">AB1Y20_014971</name>
</gene>
<dbReference type="PIRSF" id="PIRSF000103">
    <property type="entry name" value="HIBADH"/>
    <property type="match status" value="1"/>
</dbReference>
<dbReference type="Gene3D" id="1.10.1040.10">
    <property type="entry name" value="N-(1-d-carboxylethyl)-l-norvaline Dehydrogenase, domain 2"/>
    <property type="match status" value="1"/>
</dbReference>
<dbReference type="AlphaFoldDB" id="A0AB34JWG7"/>